<feature type="signal peptide" evidence="1">
    <location>
        <begin position="1"/>
        <end position="34"/>
    </location>
</feature>
<dbReference type="InterPro" id="IPR006311">
    <property type="entry name" value="TAT_signal"/>
</dbReference>
<comment type="caution">
    <text evidence="3">The sequence shown here is derived from an EMBL/GenBank/DDBJ whole genome shotgun (WGS) entry which is preliminary data.</text>
</comment>
<proteinExistence type="predicted"/>
<dbReference type="PROSITE" id="PS51318">
    <property type="entry name" value="TAT"/>
    <property type="match status" value="1"/>
</dbReference>
<protein>
    <submittedName>
        <fullName evidence="3">Alkaline phosphatase family protein</fullName>
    </submittedName>
</protein>
<dbReference type="Pfam" id="PF09423">
    <property type="entry name" value="PhoD"/>
    <property type="match status" value="1"/>
</dbReference>
<feature type="chain" id="PRO_5047450042" evidence="1">
    <location>
        <begin position="35"/>
        <end position="395"/>
    </location>
</feature>
<dbReference type="SUPFAM" id="SSF56300">
    <property type="entry name" value="Metallo-dependent phosphatases"/>
    <property type="match status" value="1"/>
</dbReference>
<dbReference type="CDD" id="cd07389">
    <property type="entry name" value="MPP_PhoD"/>
    <property type="match status" value="1"/>
</dbReference>
<dbReference type="RefSeq" id="WP_244016283.1">
    <property type="nucleotide sequence ID" value="NZ_JALHLF010000001.1"/>
</dbReference>
<dbReference type="PANTHER" id="PTHR33987">
    <property type="entry name" value="CALCINEURIN-LIKE METALLO-PHOSPHOESTERASE SUPERFAMILY PROTEIN"/>
    <property type="match status" value="1"/>
</dbReference>
<name>A0ABT0B8U4_9SPHN</name>
<dbReference type="InterPro" id="IPR029052">
    <property type="entry name" value="Metallo-depent_PP-like"/>
</dbReference>
<keyword evidence="1" id="KW-0732">Signal</keyword>
<dbReference type="InterPro" id="IPR038607">
    <property type="entry name" value="PhoD-like_sf"/>
</dbReference>
<evidence type="ECO:0000313" key="4">
    <source>
        <dbReference type="Proteomes" id="UP001162881"/>
    </source>
</evidence>
<evidence type="ECO:0000256" key="1">
    <source>
        <dbReference type="SAM" id="SignalP"/>
    </source>
</evidence>
<dbReference type="InterPro" id="IPR018946">
    <property type="entry name" value="PhoD-like_MPP"/>
</dbReference>
<dbReference type="EMBL" id="JALHLF010000001">
    <property type="protein sequence ID" value="MCJ2181214.1"/>
    <property type="molecule type" value="Genomic_DNA"/>
</dbReference>
<evidence type="ECO:0000259" key="2">
    <source>
        <dbReference type="Pfam" id="PF09423"/>
    </source>
</evidence>
<sequence length="395" mass="43507">MTRHPGHDRRHFLSLSTTGLVSGAVALGSGSAQAATSLAPAALLDPYYRDLEQTIALPVAPPGPQLAADSVLTRFSVGSCNNQEGDQAFWQGIRSRDPQLFLYIGDCVYGDPGWDGGADLGSLRRAYEYLNGRAEFRDFRRAVPMLTVWDDHDFGFNDGGAVFPFKRWSEHIYETFWNAPDDVREREGVYHARTYGPPGRRVQIILLDTRFQRSDLVLPPVGTKLPVRGRYVPDTSAGASMLGAVQWAWLERELQKPADLRVLVSSIQLLSDAHLWEGWELMPGERDRLYDALAARAGGGLVVLSGDRHVGGIYRKVVPGFAQGLWEMTASSLNRPNASNAEATAREPDPDRQGICVGDGNFGEVTIDWERRALTLTVCRSDGVDLVSHAVDWSA</sequence>
<organism evidence="3 4">
    <name type="scientific">Novosphingobium organovorum</name>
    <dbReference type="NCBI Taxonomy" id="2930092"/>
    <lineage>
        <taxon>Bacteria</taxon>
        <taxon>Pseudomonadati</taxon>
        <taxon>Pseudomonadota</taxon>
        <taxon>Alphaproteobacteria</taxon>
        <taxon>Sphingomonadales</taxon>
        <taxon>Sphingomonadaceae</taxon>
        <taxon>Novosphingobium</taxon>
    </lineage>
</organism>
<gene>
    <name evidence="3" type="ORF">MTR62_00595</name>
</gene>
<feature type="domain" description="PhoD-like phosphatase metallophosphatase" evidence="2">
    <location>
        <begin position="199"/>
        <end position="349"/>
    </location>
</feature>
<dbReference type="PANTHER" id="PTHR33987:SF1">
    <property type="entry name" value="CALCINEURIN-LIKE METALLO-PHOSPHOESTERASE SUPERFAMILY PROTEIN"/>
    <property type="match status" value="1"/>
</dbReference>
<evidence type="ECO:0000313" key="3">
    <source>
        <dbReference type="EMBL" id="MCJ2181214.1"/>
    </source>
</evidence>
<keyword evidence="4" id="KW-1185">Reference proteome</keyword>
<dbReference type="Gene3D" id="3.60.21.70">
    <property type="entry name" value="PhoD-like phosphatase"/>
    <property type="match status" value="1"/>
</dbReference>
<accession>A0ABT0B8U4</accession>
<dbReference type="Proteomes" id="UP001162881">
    <property type="component" value="Unassembled WGS sequence"/>
</dbReference>
<reference evidence="3" key="1">
    <citation type="submission" date="2022-03" db="EMBL/GenBank/DDBJ databases">
        <title>Identification of a novel bacterium isolated from mangrove sediments.</title>
        <authorList>
            <person name="Pan X."/>
        </authorList>
    </citation>
    <scope>NUCLEOTIDE SEQUENCE</scope>
    <source>
        <strain evidence="3">B1949</strain>
    </source>
</reference>